<dbReference type="RefSeq" id="WP_012593971.1">
    <property type="nucleotide sequence ID" value="NC_011726.1"/>
</dbReference>
<evidence type="ECO:0008006" key="3">
    <source>
        <dbReference type="Google" id="ProtNLM"/>
    </source>
</evidence>
<dbReference type="OrthoDB" id="9798485at2"/>
<evidence type="ECO:0000313" key="1">
    <source>
        <dbReference type="EMBL" id="ACK64694.1"/>
    </source>
</evidence>
<dbReference type="NCBIfam" id="NF047399">
    <property type="entry name" value="BrnA_antitoxin_add"/>
    <property type="match status" value="1"/>
</dbReference>
<keyword evidence="2" id="KW-1185">Reference proteome</keyword>
<organism evidence="1 2">
    <name type="scientific">Rippkaea orientalis (strain PCC 8801 / RF-1)</name>
    <name type="common">Cyanothece sp. (strain PCC 8801)</name>
    <dbReference type="NCBI Taxonomy" id="41431"/>
    <lineage>
        <taxon>Bacteria</taxon>
        <taxon>Bacillati</taxon>
        <taxon>Cyanobacteriota</taxon>
        <taxon>Cyanophyceae</taxon>
        <taxon>Oscillatoriophycideae</taxon>
        <taxon>Chroococcales</taxon>
        <taxon>Aphanothecaceae</taxon>
        <taxon>Rippkaea</taxon>
        <taxon>Rippkaea orientalis</taxon>
    </lineage>
</organism>
<name>B7JWP8_RIPO1</name>
<protein>
    <recommendedName>
        <fullName evidence="3">CopG family transcriptional regulator</fullName>
    </recommendedName>
</protein>
<proteinExistence type="predicted"/>
<dbReference type="AlphaFoldDB" id="B7JWP8"/>
<accession>B7JWP8</accession>
<dbReference type="eggNOG" id="ENOG5032YQV">
    <property type="taxonomic scope" value="Bacteria"/>
</dbReference>
<dbReference type="HOGENOM" id="CLU_184328_0_0_3"/>
<gene>
    <name evidence="1" type="ordered locus">PCC8801_0606</name>
</gene>
<dbReference type="Proteomes" id="UP000008204">
    <property type="component" value="Chromosome"/>
</dbReference>
<dbReference type="EMBL" id="CP001287">
    <property type="protein sequence ID" value="ACK64694.1"/>
    <property type="molecule type" value="Genomic_DNA"/>
</dbReference>
<reference evidence="2" key="1">
    <citation type="journal article" date="2011" name="MBio">
        <title>Novel metabolic attributes of the genus Cyanothece, comprising a group of unicellular nitrogen-fixing Cyanobacteria.</title>
        <authorList>
            <person name="Bandyopadhyay A."/>
            <person name="Elvitigala T."/>
            <person name="Welsh E."/>
            <person name="Stockel J."/>
            <person name="Liberton M."/>
            <person name="Min H."/>
            <person name="Sherman L.A."/>
            <person name="Pakrasi H.B."/>
        </authorList>
    </citation>
    <scope>NUCLEOTIDE SEQUENCE [LARGE SCALE GENOMIC DNA]</scope>
    <source>
        <strain evidence="2">PCC 8801</strain>
    </source>
</reference>
<sequence length="75" mass="8958">MKAEEFDQKFDEGQEDIIDYLDLSQMKRPGHEQKCINVEFPMCMLDSLDREAHRLGISRQAIIKLWIAYRLEQRS</sequence>
<dbReference type="KEGG" id="cyp:PCC8801_0606"/>
<evidence type="ECO:0000313" key="2">
    <source>
        <dbReference type="Proteomes" id="UP000008204"/>
    </source>
</evidence>